<accession>A0A0V1F639</accession>
<keyword evidence="2" id="KW-1185">Reference proteome</keyword>
<comment type="caution">
    <text evidence="1">The sequence shown here is derived from an EMBL/GenBank/DDBJ whole genome shotgun (WGS) entry which is preliminary data.</text>
</comment>
<evidence type="ECO:0000313" key="1">
    <source>
        <dbReference type="EMBL" id="KRY81645.1"/>
    </source>
</evidence>
<reference evidence="1 2" key="1">
    <citation type="submission" date="2015-01" db="EMBL/GenBank/DDBJ databases">
        <title>Evolution of Trichinella species and genotypes.</title>
        <authorList>
            <person name="Korhonen P.K."/>
            <person name="Edoardo P."/>
            <person name="Giuseppe L.R."/>
            <person name="Gasser R.B."/>
        </authorList>
    </citation>
    <scope>NUCLEOTIDE SEQUENCE [LARGE SCALE GENOMIC DNA]</scope>
    <source>
        <strain evidence="1">ISS470</strain>
    </source>
</reference>
<gene>
    <name evidence="1" type="ORF">T4D_6371</name>
</gene>
<sequence length="75" mass="8481">MKILETCLVKHSTIAHFMVQQNKHCGENNLQKLHDLQAPRMALWLQAKLASSKPTRCSNLISADSDKKPLDEVLL</sequence>
<name>A0A0V1F639_TRIPS</name>
<evidence type="ECO:0000313" key="2">
    <source>
        <dbReference type="Proteomes" id="UP000054995"/>
    </source>
</evidence>
<dbReference type="Proteomes" id="UP000054995">
    <property type="component" value="Unassembled WGS sequence"/>
</dbReference>
<proteinExistence type="predicted"/>
<dbReference type="EMBL" id="JYDT01000213">
    <property type="protein sequence ID" value="KRY81645.1"/>
    <property type="molecule type" value="Genomic_DNA"/>
</dbReference>
<protein>
    <submittedName>
        <fullName evidence="1">Uncharacterized protein</fullName>
    </submittedName>
</protein>
<organism evidence="1 2">
    <name type="scientific">Trichinella pseudospiralis</name>
    <name type="common">Parasitic roundworm</name>
    <dbReference type="NCBI Taxonomy" id="6337"/>
    <lineage>
        <taxon>Eukaryota</taxon>
        <taxon>Metazoa</taxon>
        <taxon>Ecdysozoa</taxon>
        <taxon>Nematoda</taxon>
        <taxon>Enoplea</taxon>
        <taxon>Dorylaimia</taxon>
        <taxon>Trichinellida</taxon>
        <taxon>Trichinellidae</taxon>
        <taxon>Trichinella</taxon>
    </lineage>
</organism>